<evidence type="ECO:0000313" key="1">
    <source>
        <dbReference type="EMBL" id="SDD38271.1"/>
    </source>
</evidence>
<reference evidence="1 2" key="1">
    <citation type="submission" date="2016-10" db="EMBL/GenBank/DDBJ databases">
        <authorList>
            <person name="de Groot N.N."/>
        </authorList>
    </citation>
    <scope>NUCLEOTIDE SEQUENCE [LARGE SCALE GENOMIC DNA]</scope>
    <source>
        <strain evidence="1 2">MON 2.2</strain>
    </source>
</reference>
<dbReference type="OrthoDB" id="3803328at2"/>
<dbReference type="RefSeq" id="WP_090590913.1">
    <property type="nucleotide sequence ID" value="NZ_LT629688.1"/>
</dbReference>
<accession>A0A1G6UAG0</accession>
<name>A0A1G6UAG0_9ACTN</name>
<keyword evidence="2" id="KW-1185">Reference proteome</keyword>
<dbReference type="EMBL" id="LT629688">
    <property type="protein sequence ID" value="SDD38271.1"/>
    <property type="molecule type" value="Genomic_DNA"/>
</dbReference>
<gene>
    <name evidence="1" type="ORF">SAMN04489747_0834</name>
</gene>
<protein>
    <recommendedName>
        <fullName evidence="3">Leucine Rich repeat-containing protein</fullName>
    </recommendedName>
</protein>
<sequence>MDAPAPGPSAEDPTPVAPGHIGFTVREAVQAKGLDDAGLARLLEVLRGLEDPGSRFLVAAADRGDPAALRGAIALLVRVGRYSHVPGVLKGLPGVAAADELVTAALEVVDDPRTAAAHNSARPLAFPVLEMWALAALAVRTDPAVADRLAATLAGDHVPDRIQDLRRAGEVFARKAAAPVAAVPADPAGPPQKVSQVAAWLRQHPHADPELLAPRPRQKAAAKVAAVRALGTIATPAAFDVLTRYATDAPSSAMLEELHRAWPRFDRQAFAAALLLPRHGGLDLGVCADLDGIEAVPGLRRLKVVLVDQLDLGPLAGCSGLEQLTVLANGSPGLGDLGVLTRLPALRLLDLSGSTRHADLTVLAGLPLTGLRLTLDGADASVLRRIPSLQRVCLAALDDSGDLHPGTPDVVRALVAAGVEVVLYLHERSWVGEVAQQAAADPDVHAVSTNGYLGLTRDPDAVERLQRRLYLGSLL</sequence>
<evidence type="ECO:0008006" key="3">
    <source>
        <dbReference type="Google" id="ProtNLM"/>
    </source>
</evidence>
<dbReference type="AlphaFoldDB" id="A0A1G6UAG0"/>
<proteinExistence type="predicted"/>
<dbReference type="Proteomes" id="UP000198546">
    <property type="component" value="Chromosome i"/>
</dbReference>
<evidence type="ECO:0000313" key="2">
    <source>
        <dbReference type="Proteomes" id="UP000198546"/>
    </source>
</evidence>
<organism evidence="1 2">
    <name type="scientific">Auraticoccus monumenti</name>
    <dbReference type="NCBI Taxonomy" id="675864"/>
    <lineage>
        <taxon>Bacteria</taxon>
        <taxon>Bacillati</taxon>
        <taxon>Actinomycetota</taxon>
        <taxon>Actinomycetes</taxon>
        <taxon>Propionibacteriales</taxon>
        <taxon>Propionibacteriaceae</taxon>
        <taxon>Auraticoccus</taxon>
    </lineage>
</organism>